<comment type="caution">
    <text evidence="1">The sequence shown here is derived from an EMBL/GenBank/DDBJ whole genome shotgun (WGS) entry which is preliminary data.</text>
</comment>
<organism evidence="1 2">
    <name type="scientific">Stephania yunnanensis</name>
    <dbReference type="NCBI Taxonomy" id="152371"/>
    <lineage>
        <taxon>Eukaryota</taxon>
        <taxon>Viridiplantae</taxon>
        <taxon>Streptophyta</taxon>
        <taxon>Embryophyta</taxon>
        <taxon>Tracheophyta</taxon>
        <taxon>Spermatophyta</taxon>
        <taxon>Magnoliopsida</taxon>
        <taxon>Ranunculales</taxon>
        <taxon>Menispermaceae</taxon>
        <taxon>Menispermoideae</taxon>
        <taxon>Cissampelideae</taxon>
        <taxon>Stephania</taxon>
    </lineage>
</organism>
<evidence type="ECO:0000313" key="2">
    <source>
        <dbReference type="Proteomes" id="UP001420932"/>
    </source>
</evidence>
<gene>
    <name evidence="1" type="ORF">Syun_006679</name>
</gene>
<name>A0AAP0KYH7_9MAGN</name>
<proteinExistence type="predicted"/>
<accession>A0AAP0KYH7</accession>
<dbReference type="AlphaFoldDB" id="A0AAP0KYH7"/>
<reference evidence="1 2" key="1">
    <citation type="submission" date="2024-01" db="EMBL/GenBank/DDBJ databases">
        <title>Genome assemblies of Stephania.</title>
        <authorList>
            <person name="Yang L."/>
        </authorList>
    </citation>
    <scope>NUCLEOTIDE SEQUENCE [LARGE SCALE GENOMIC DNA]</scope>
    <source>
        <strain evidence="1">YNDBR</strain>
        <tissue evidence="1">Leaf</tissue>
    </source>
</reference>
<keyword evidence="2" id="KW-1185">Reference proteome</keyword>
<evidence type="ECO:0000313" key="1">
    <source>
        <dbReference type="EMBL" id="KAK9160338.1"/>
    </source>
</evidence>
<dbReference type="Proteomes" id="UP001420932">
    <property type="component" value="Unassembled WGS sequence"/>
</dbReference>
<protein>
    <submittedName>
        <fullName evidence="1">Uncharacterized protein</fullName>
    </submittedName>
</protein>
<sequence length="53" mass="6065">MWVIYSLMTFKCEFSIGNPHTNNNHNLEQVKIVDVKGEIPADFPVGVYIRNGK</sequence>
<dbReference type="EMBL" id="JBBNAF010000003">
    <property type="protein sequence ID" value="KAK9160338.1"/>
    <property type="molecule type" value="Genomic_DNA"/>
</dbReference>